<dbReference type="Proteomes" id="UP000001137">
    <property type="component" value="Chromosome"/>
</dbReference>
<dbReference type="EMBL" id="CP000852">
    <property type="protein sequence ID" value="ABW01031.1"/>
    <property type="molecule type" value="Genomic_DNA"/>
</dbReference>
<protein>
    <submittedName>
        <fullName evidence="1">Uncharacterized protein</fullName>
    </submittedName>
</protein>
<dbReference type="STRING" id="397948.Cmaq_0182"/>
<dbReference type="AlphaFoldDB" id="A8MA99"/>
<organism evidence="1 2">
    <name type="scientific">Caldivirga maquilingensis (strain ATCC 700844 / DSM 13496 / JCM 10307 / IC-167)</name>
    <dbReference type="NCBI Taxonomy" id="397948"/>
    <lineage>
        <taxon>Archaea</taxon>
        <taxon>Thermoproteota</taxon>
        <taxon>Thermoprotei</taxon>
        <taxon>Thermoproteales</taxon>
        <taxon>Thermoproteaceae</taxon>
        <taxon>Caldivirga</taxon>
    </lineage>
</organism>
<name>A8MA99_CALMQ</name>
<sequence length="246" mass="26754">MHISTLYMVKFVMDSVIVEEFSGGVEKSKVYSMVNGKLIELSFNRMVNTGLIEFKIATITPVNEEEFSIIAPAVGSLGFYADYVKDSKMAVLIPSVTLKGIKSINDLKILLNALSELIEEMSYMTNTPISNIEIALMLSNNDWLVSGNNNEAYKVIRIGDVASVISINLSSGLTAGSANVSISVIGKIRNSECIVKGISELGLNNIENYGYMILASGSIRTLGLLTILTDKLENSVTRVINECSHL</sequence>
<dbReference type="eggNOG" id="arCOG10470">
    <property type="taxonomic scope" value="Archaea"/>
</dbReference>
<gene>
    <name evidence="1" type="ordered locus">Cmaq_0182</name>
</gene>
<evidence type="ECO:0000313" key="1">
    <source>
        <dbReference type="EMBL" id="ABW01031.1"/>
    </source>
</evidence>
<evidence type="ECO:0000313" key="2">
    <source>
        <dbReference type="Proteomes" id="UP000001137"/>
    </source>
</evidence>
<proteinExistence type="predicted"/>
<dbReference type="HOGENOM" id="CLU_1127039_0_0_2"/>
<reference evidence="1 2" key="1">
    <citation type="submission" date="2007-10" db="EMBL/GenBank/DDBJ databases">
        <title>Complete sequence of Caldivirga maquilingensis IC-167.</title>
        <authorList>
            <consortium name="US DOE Joint Genome Institute"/>
            <person name="Copeland A."/>
            <person name="Lucas S."/>
            <person name="Lapidus A."/>
            <person name="Barry K."/>
            <person name="Glavina del Rio T."/>
            <person name="Dalin E."/>
            <person name="Tice H."/>
            <person name="Pitluck S."/>
            <person name="Saunders E."/>
            <person name="Brettin T."/>
            <person name="Bruce D."/>
            <person name="Detter J.C."/>
            <person name="Han C."/>
            <person name="Schmutz J."/>
            <person name="Larimer F."/>
            <person name="Land M."/>
            <person name="Hauser L."/>
            <person name="Kyrpides N."/>
            <person name="Ivanova N."/>
            <person name="Biddle J.F."/>
            <person name="Zhang Z."/>
            <person name="Fitz-Gibbon S.T."/>
            <person name="Lowe T.M."/>
            <person name="Saltikov C."/>
            <person name="House C.H."/>
            <person name="Richardson P."/>
        </authorList>
    </citation>
    <scope>NUCLEOTIDE SEQUENCE [LARGE SCALE GENOMIC DNA]</scope>
    <source>
        <strain evidence="2">ATCC 700844 / DSM 13496 / JCM 10307 / IC-167</strain>
    </source>
</reference>
<accession>A8MA99</accession>
<keyword evidence="2" id="KW-1185">Reference proteome</keyword>
<dbReference type="KEGG" id="cma:Cmaq_0182"/>